<comment type="caution">
    <text evidence="1">The sequence shown here is derived from an EMBL/GenBank/DDBJ whole genome shotgun (WGS) entry which is preliminary data.</text>
</comment>
<keyword evidence="2" id="KW-1185">Reference proteome</keyword>
<evidence type="ECO:0000313" key="2">
    <source>
        <dbReference type="Proteomes" id="UP000216885"/>
    </source>
</evidence>
<dbReference type="RefSeq" id="WP_094838281.1">
    <property type="nucleotide sequence ID" value="NZ_NEVQ01000013.1"/>
</dbReference>
<name>A0A261U5K9_9BORD</name>
<gene>
    <name evidence="1" type="ORF">CAL20_15315</name>
</gene>
<proteinExistence type="predicted"/>
<dbReference type="Proteomes" id="UP000216885">
    <property type="component" value="Unassembled WGS sequence"/>
</dbReference>
<organism evidence="1 2">
    <name type="scientific">Bordetella genomosp. 4</name>
    <dbReference type="NCBI Taxonomy" id="463044"/>
    <lineage>
        <taxon>Bacteria</taxon>
        <taxon>Pseudomonadati</taxon>
        <taxon>Pseudomonadota</taxon>
        <taxon>Betaproteobacteria</taxon>
        <taxon>Burkholderiales</taxon>
        <taxon>Alcaligenaceae</taxon>
        <taxon>Bordetella</taxon>
    </lineage>
</organism>
<dbReference type="EMBL" id="NEVQ01000013">
    <property type="protein sequence ID" value="OZI56767.1"/>
    <property type="molecule type" value="Genomic_DNA"/>
</dbReference>
<sequence>MDYPGEFKVKADIQAASRHRQWASEATADASVPTVSDEKTAHCMVAHGGGFIKSLARTWQLADPNNRDRLKAAFAPEFVRYAQLAESFGEA</sequence>
<evidence type="ECO:0000313" key="1">
    <source>
        <dbReference type="EMBL" id="OZI56767.1"/>
    </source>
</evidence>
<reference evidence="1 2" key="1">
    <citation type="submission" date="2017-05" db="EMBL/GenBank/DDBJ databases">
        <title>Complete and WGS of Bordetella genogroups.</title>
        <authorList>
            <person name="Spilker T."/>
            <person name="LiPuma J."/>
        </authorList>
    </citation>
    <scope>NUCLEOTIDE SEQUENCE [LARGE SCALE GENOMIC DNA]</scope>
    <source>
        <strain evidence="1 2">AU9919</strain>
    </source>
</reference>
<dbReference type="AlphaFoldDB" id="A0A261U5K9"/>
<accession>A0A261U5K9</accession>
<protein>
    <submittedName>
        <fullName evidence="1">Uncharacterized protein</fullName>
    </submittedName>
</protein>